<comment type="caution">
    <text evidence="1">The sequence shown here is derived from an EMBL/GenBank/DDBJ whole genome shotgun (WGS) entry which is preliminary data.</text>
</comment>
<proteinExistence type="predicted"/>
<dbReference type="InterPro" id="IPR010385">
    <property type="entry name" value="DUF982"/>
</dbReference>
<reference evidence="1 2" key="1">
    <citation type="journal article" date="2021" name="MBio">
        <title>Poor Competitiveness of Bradyrhizobium in Pigeon Pea Root Colonization in Indian Soils.</title>
        <authorList>
            <person name="Chalasani D."/>
            <person name="Basu A."/>
            <person name="Pullabhotla S.V.S.R.N."/>
            <person name="Jorrin B."/>
            <person name="Neal A.L."/>
            <person name="Poole P.S."/>
            <person name="Podile A.R."/>
            <person name="Tkacz A."/>
        </authorList>
    </citation>
    <scope>NUCLEOTIDE SEQUENCE [LARGE SCALE GENOMIC DNA]</scope>
    <source>
        <strain evidence="1 2">HU56</strain>
    </source>
</reference>
<gene>
    <name evidence="1" type="ORF">JNB85_01210</name>
</gene>
<evidence type="ECO:0000313" key="1">
    <source>
        <dbReference type="EMBL" id="MBW9051025.1"/>
    </source>
</evidence>
<dbReference type="EMBL" id="JAEUAK010000001">
    <property type="protein sequence ID" value="MBW9051025.1"/>
    <property type="molecule type" value="Genomic_DNA"/>
</dbReference>
<dbReference type="RefSeq" id="WP_220332570.1">
    <property type="nucleotide sequence ID" value="NZ_JAEUAK010000001.1"/>
</dbReference>
<evidence type="ECO:0000313" key="2">
    <source>
        <dbReference type="Proteomes" id="UP000717752"/>
    </source>
</evidence>
<dbReference type="Proteomes" id="UP000717752">
    <property type="component" value="Unassembled WGS sequence"/>
</dbReference>
<organism evidence="1 2">
    <name type="scientific">Rhizobium mesosinicum</name>
    <dbReference type="NCBI Taxonomy" id="335017"/>
    <lineage>
        <taxon>Bacteria</taxon>
        <taxon>Pseudomonadati</taxon>
        <taxon>Pseudomonadota</taxon>
        <taxon>Alphaproteobacteria</taxon>
        <taxon>Hyphomicrobiales</taxon>
        <taxon>Rhizobiaceae</taxon>
        <taxon>Rhizobium/Agrobacterium group</taxon>
        <taxon>Rhizobium</taxon>
    </lineage>
</organism>
<sequence length="88" mass="10179">MQLTVAPWSNALQVRMHSGLERRFDSPNEAADFLEHEWPFKDGEKYEQALRTCHEAIERRVSQNVAREAFIAACLEARLEIVTRGTLH</sequence>
<dbReference type="Gene3D" id="6.10.250.730">
    <property type="match status" value="1"/>
</dbReference>
<name>A0ABS7GNP0_9HYPH</name>
<accession>A0ABS7GNP0</accession>
<dbReference type="Pfam" id="PF06169">
    <property type="entry name" value="DUF982"/>
    <property type="match status" value="1"/>
</dbReference>
<protein>
    <submittedName>
        <fullName evidence="1">DUF982 domain-containing protein</fullName>
    </submittedName>
</protein>
<keyword evidence="2" id="KW-1185">Reference proteome</keyword>